<name>R9ULU8_9BACL</name>
<sequence length="47" mass="5490">MSTHFFVKGVDIGWSRVEGLTAHGMRGWVMRRLEEKELQEGEGVRMR</sequence>
<dbReference type="HOGENOM" id="CLU_3171081_0_0_9"/>
<gene>
    <name evidence="1" type="ORF">B2K_40350</name>
</gene>
<dbReference type="AlphaFoldDB" id="R9ULU8"/>
<dbReference type="EMBL" id="CP003422">
    <property type="protein sequence ID" value="AGN70819.1"/>
    <property type="molecule type" value="Genomic_DNA"/>
</dbReference>
<dbReference type="KEGG" id="pmw:B2K_40350"/>
<dbReference type="Proteomes" id="UP000007392">
    <property type="component" value="Chromosome"/>
</dbReference>
<protein>
    <submittedName>
        <fullName evidence="1">Uncharacterized protein</fullName>
    </submittedName>
</protein>
<proteinExistence type="predicted"/>
<organism evidence="1 2">
    <name type="scientific">Paenibacillus mucilaginosus K02</name>
    <dbReference type="NCBI Taxonomy" id="997761"/>
    <lineage>
        <taxon>Bacteria</taxon>
        <taxon>Bacillati</taxon>
        <taxon>Bacillota</taxon>
        <taxon>Bacilli</taxon>
        <taxon>Bacillales</taxon>
        <taxon>Paenibacillaceae</taxon>
        <taxon>Paenibacillus</taxon>
    </lineage>
</organism>
<evidence type="ECO:0000313" key="1">
    <source>
        <dbReference type="EMBL" id="AGN70819.1"/>
    </source>
</evidence>
<evidence type="ECO:0000313" key="2">
    <source>
        <dbReference type="Proteomes" id="UP000007392"/>
    </source>
</evidence>
<accession>R9ULU8</accession>
<reference evidence="1 2" key="1">
    <citation type="submission" date="2013-06" db="EMBL/GenBank/DDBJ databases">
        <title>Complete genome sequence of Paenibacillus mucilaginosus K02.</title>
        <authorList>
            <person name="Xiao B."/>
            <person name="Sun L."/>
            <person name="Xiao L."/>
            <person name="Lian B."/>
        </authorList>
    </citation>
    <scope>NUCLEOTIDE SEQUENCE [LARGE SCALE GENOMIC DNA]</scope>
    <source>
        <strain evidence="1 2">K02</strain>
    </source>
</reference>